<reference evidence="2" key="1">
    <citation type="submission" date="2024-02" db="EMBL/GenBank/DDBJ databases">
        <title>Sediminibacterium planktonica sp. nov. and Sediminibacterium longus sp. nov., isolated from surface lake and river water.</title>
        <authorList>
            <person name="Watanabe K."/>
            <person name="Takemine S."/>
            <person name="Ishii Y."/>
            <person name="Ogata Y."/>
            <person name="Shindo C."/>
            <person name="Suda W."/>
        </authorList>
    </citation>
    <scope>NUCLEOTIDE SEQUENCE</scope>
    <source>
        <strain evidence="2">KACHI17</strain>
    </source>
</reference>
<protein>
    <recommendedName>
        <fullName evidence="3">PAP2 family protein</fullName>
    </recommendedName>
</protein>
<feature type="transmembrane region" description="Helical" evidence="1">
    <location>
        <begin position="61"/>
        <end position="84"/>
    </location>
</feature>
<dbReference type="EMBL" id="AP029612">
    <property type="protein sequence ID" value="BFG71402.1"/>
    <property type="molecule type" value="Genomic_DNA"/>
</dbReference>
<accession>A0AAT9GL35</accession>
<keyword evidence="1" id="KW-1133">Transmembrane helix</keyword>
<feature type="transmembrane region" description="Helical" evidence="1">
    <location>
        <begin position="96"/>
        <end position="114"/>
    </location>
</feature>
<evidence type="ECO:0000313" key="2">
    <source>
        <dbReference type="EMBL" id="BFG71402.1"/>
    </source>
</evidence>
<feature type="transmembrane region" description="Helical" evidence="1">
    <location>
        <begin position="200"/>
        <end position="219"/>
    </location>
</feature>
<dbReference type="AlphaFoldDB" id="A0AAT9GL35"/>
<feature type="transmembrane region" description="Helical" evidence="1">
    <location>
        <begin position="151"/>
        <end position="168"/>
    </location>
</feature>
<sequence>MIMNEVAEKNDKQGLLLVIPAKVISYVFHPLFIPTYIFFFLMKQVPYEFAGISPWQLNMRLFGLFWLTAFFPAFAVFLLWRLKFSESIFLRTQKERIIPFVITMFFYWWMYYLSRNFTDQPVVLKFFFMGIFIATSIGLVFNNFIKISLHAMAAGGAVMAMILFSYYYELPFGFFISIAILLAGSICTSRLLVSDHTHQEIYYGLLVGAGCQLISYLFVM</sequence>
<keyword evidence="1" id="KW-0812">Transmembrane</keyword>
<name>A0AAT9GL35_9BACT</name>
<evidence type="ECO:0008006" key="3">
    <source>
        <dbReference type="Google" id="ProtNLM"/>
    </source>
</evidence>
<gene>
    <name evidence="2" type="ORF">KACHI17_22830</name>
</gene>
<proteinExistence type="predicted"/>
<feature type="transmembrane region" description="Helical" evidence="1">
    <location>
        <begin position="21"/>
        <end position="41"/>
    </location>
</feature>
<keyword evidence="1" id="KW-0472">Membrane</keyword>
<organism evidence="2">
    <name type="scientific">Sediminibacterium sp. KACHI17</name>
    <dbReference type="NCBI Taxonomy" id="1751071"/>
    <lineage>
        <taxon>Bacteria</taxon>
        <taxon>Pseudomonadati</taxon>
        <taxon>Bacteroidota</taxon>
        <taxon>Chitinophagia</taxon>
        <taxon>Chitinophagales</taxon>
        <taxon>Chitinophagaceae</taxon>
        <taxon>Sediminibacterium</taxon>
    </lineage>
</organism>
<feature type="transmembrane region" description="Helical" evidence="1">
    <location>
        <begin position="174"/>
        <end position="193"/>
    </location>
</feature>
<evidence type="ECO:0000256" key="1">
    <source>
        <dbReference type="SAM" id="Phobius"/>
    </source>
</evidence>
<feature type="transmembrane region" description="Helical" evidence="1">
    <location>
        <begin position="126"/>
        <end position="144"/>
    </location>
</feature>